<evidence type="ECO:0000256" key="4">
    <source>
        <dbReference type="SAM" id="Coils"/>
    </source>
</evidence>
<dbReference type="Pfam" id="PF13476">
    <property type="entry name" value="AAA_23"/>
    <property type="match status" value="1"/>
</dbReference>
<evidence type="ECO:0000256" key="3">
    <source>
        <dbReference type="ARBA" id="ARBA00013368"/>
    </source>
</evidence>
<dbReference type="Gene3D" id="3.40.50.300">
    <property type="entry name" value="P-loop containing nucleotide triphosphate hydrolases"/>
    <property type="match status" value="2"/>
</dbReference>
<accession>A0ABY5AHJ8</accession>
<comment type="subunit">
    <text evidence="2">Heterodimer of SbcC and SbcD.</text>
</comment>
<dbReference type="Proteomes" id="UP001056109">
    <property type="component" value="Chromosome"/>
</dbReference>
<evidence type="ECO:0000256" key="2">
    <source>
        <dbReference type="ARBA" id="ARBA00011322"/>
    </source>
</evidence>
<evidence type="ECO:0000259" key="5">
    <source>
        <dbReference type="Pfam" id="PF13476"/>
    </source>
</evidence>
<dbReference type="RefSeq" id="WP_252673534.1">
    <property type="nucleotide sequence ID" value="NZ_CP099547.1"/>
</dbReference>
<feature type="coiled-coil region" evidence="4">
    <location>
        <begin position="619"/>
        <end position="667"/>
    </location>
</feature>
<keyword evidence="7" id="KW-1185">Reference proteome</keyword>
<dbReference type="SUPFAM" id="SSF52540">
    <property type="entry name" value="P-loop containing nucleoside triphosphate hydrolases"/>
    <property type="match status" value="1"/>
</dbReference>
<dbReference type="PANTHER" id="PTHR32114">
    <property type="entry name" value="ABC TRANSPORTER ABCH.3"/>
    <property type="match status" value="1"/>
</dbReference>
<sequence length="1021" mass="113349">MLFRRLVIDGVGPFGSHHELDLDSLTSGGLFLLEGPTGSGKSSLIDAIVFALYGDTAGSESDYSRIRSTHADPSKPSRVELVFTVSGGTYRVMREPRWDKPKRNGGYTAVSEKATLMRISETAIEEEQWDQGEILASGARDVGVELSKILPLTRAQFVQTVVLPQGQFADFLRLKSEERSTLLETLFNTGPYREFATALHQRAVTASKKIEQRRQVVVEATASWLGNPAVAEWEEDIRQLVDELVDPDHQELLQALSNASQVLDERQEHSVGELSRYTQLADQAREKLSAEQALAEAIEKRASLLTQQKDLVEQSEHIADSRKLIESHFASVVPLERRRAVLDADAELSQRREALVKALANIDAVLISYENSSDQGIETLLVTQTTQAVENRFEEIDERLSYLQELHTLEKENTAREESITELTDLRETCRAKLHETRSRHDELPQHITQAQQDLDQARLVADTLPIIDHQLDELNAKIQIAAQAESTFAQLEEAETTHQELLATFEKRNAAYSDINTRWVASQAAILSQQLAADTPCPVCGSLEHPAPARPQAQHVNKAEVERAHEELETARTELESSSALLTATRTAYEHCREQLGKETPLTLTAKITEIKAQQSQAHSAQADVEKLDGLLAKLRAEHEQSSVAMSRLEAEYENLTAGIAKEQAKLDKDSARIAKERGDAASISELIATLRQDKKDLSAAVNAVSTYDQTRDRVRVARQHLHDALREADMSEDEARQAFLDKHQLEQRQAEISEFDANWAHVHGQLQAPDIATLTGEETTAVAQRAQEYVAAQERQEQSAQQAAITREGALTARRLFNSVDTAFHAWRKEVDDLGPLARLDQLAQAGKASHTNVSLPVWVLMRRFEMVIAHANEYLTRFSHGRYELVRSTEAEKERKTGLGLSIIDYDARGEGVSEVRSTRSLSGGETFYTSLSLALGLTDVVQQENGGVRIDTLMIDEGFGTLSSDVLDEVMTTLSELARDGRKVGLISHVDELKSRIANQVHITPTKGGGSTISVIS</sequence>
<reference evidence="6" key="1">
    <citation type="submission" date="2022-06" db="EMBL/GenBank/DDBJ databases">
        <title>Complete Genome Sequence of Arcanobacterium pinnipediorum strain DSM 28752 isolated from a harbour seal.</title>
        <authorList>
            <person name="Borowiak M."/>
            <person name="Kreitlow A."/>
            <person name="Alssahen M."/>
            <person name="Malorny B."/>
            <person name="Laemmler C."/>
            <person name="Prenger-Berninghoff E."/>
            <person name="Siebert U."/>
            <person name="Ploetz M."/>
            <person name="Abdulmawjood A."/>
        </authorList>
    </citation>
    <scope>NUCLEOTIDE SEQUENCE</scope>
    <source>
        <strain evidence="6">DSM 28752</strain>
    </source>
</reference>
<dbReference type="Pfam" id="PF13558">
    <property type="entry name" value="SbcC_Walker_B"/>
    <property type="match status" value="1"/>
</dbReference>
<dbReference type="InterPro" id="IPR038729">
    <property type="entry name" value="Rad50/SbcC_AAA"/>
</dbReference>
<keyword evidence="4" id="KW-0175">Coiled coil</keyword>
<comment type="similarity">
    <text evidence="1">Belongs to the SMC family. SbcC subfamily.</text>
</comment>
<feature type="coiled-coil region" evidence="4">
    <location>
        <begin position="274"/>
        <end position="301"/>
    </location>
</feature>
<name>A0ABY5AHJ8_9ACTO</name>
<evidence type="ECO:0000313" key="6">
    <source>
        <dbReference type="EMBL" id="USR79669.1"/>
    </source>
</evidence>
<gene>
    <name evidence="6" type="ORF">NG665_01365</name>
</gene>
<dbReference type="EMBL" id="CP099547">
    <property type="protein sequence ID" value="USR79669.1"/>
    <property type="molecule type" value="Genomic_DNA"/>
</dbReference>
<dbReference type="PANTHER" id="PTHR32114:SF2">
    <property type="entry name" value="ABC TRANSPORTER ABCH.3"/>
    <property type="match status" value="1"/>
</dbReference>
<feature type="domain" description="Rad50/SbcC-type AAA" evidence="5">
    <location>
        <begin position="5"/>
        <end position="309"/>
    </location>
</feature>
<protein>
    <recommendedName>
        <fullName evidence="3">Nuclease SbcCD subunit C</fullName>
    </recommendedName>
</protein>
<evidence type="ECO:0000256" key="1">
    <source>
        <dbReference type="ARBA" id="ARBA00006930"/>
    </source>
</evidence>
<dbReference type="InterPro" id="IPR027417">
    <property type="entry name" value="P-loop_NTPase"/>
</dbReference>
<proteinExistence type="inferred from homology"/>
<organism evidence="6 7">
    <name type="scientific">Arcanobacterium pinnipediorum</name>
    <dbReference type="NCBI Taxonomy" id="1503041"/>
    <lineage>
        <taxon>Bacteria</taxon>
        <taxon>Bacillati</taxon>
        <taxon>Actinomycetota</taxon>
        <taxon>Actinomycetes</taxon>
        <taxon>Actinomycetales</taxon>
        <taxon>Actinomycetaceae</taxon>
        <taxon>Arcanobacterium</taxon>
    </lineage>
</organism>
<evidence type="ECO:0000313" key="7">
    <source>
        <dbReference type="Proteomes" id="UP001056109"/>
    </source>
</evidence>